<keyword evidence="15" id="KW-1185">Reference proteome</keyword>
<dbReference type="InterPro" id="IPR018247">
    <property type="entry name" value="EF_Hand_1_Ca_BS"/>
</dbReference>
<protein>
    <recommendedName>
        <fullName evidence="3">NADH:ubiquinone reductase (non-electrogenic)</fullName>
        <ecNumber evidence="3">1.6.5.9</ecNumber>
    </recommendedName>
</protein>
<dbReference type="InterPro" id="IPR002048">
    <property type="entry name" value="EF_hand_dom"/>
</dbReference>
<dbReference type="GO" id="GO:0050136">
    <property type="term" value="F:NADH dehydrogenase (quinone) (non-electrogenic) activity"/>
    <property type="evidence" value="ECO:0007669"/>
    <property type="project" value="UniProtKB-EC"/>
</dbReference>
<dbReference type="PROSITE" id="PS50222">
    <property type="entry name" value="EF_HAND_2"/>
    <property type="match status" value="1"/>
</dbReference>
<evidence type="ECO:0000313" key="15">
    <source>
        <dbReference type="Proteomes" id="UP000283530"/>
    </source>
</evidence>
<dbReference type="SUPFAM" id="SSF47473">
    <property type="entry name" value="EF-hand"/>
    <property type="match status" value="1"/>
</dbReference>
<comment type="similarity">
    <text evidence="2">Belongs to the NADH dehydrogenase family.</text>
</comment>
<keyword evidence="10" id="KW-0520">NAD</keyword>
<dbReference type="PANTHER" id="PTHR43706:SF47">
    <property type="entry name" value="EXTERNAL NADH-UBIQUINONE OXIDOREDUCTASE 1, MITOCHONDRIAL-RELATED"/>
    <property type="match status" value="1"/>
</dbReference>
<gene>
    <name evidence="14" type="ORF">CKAN_01996900</name>
</gene>
<dbReference type="OrthoDB" id="3244603at2759"/>
<evidence type="ECO:0000256" key="6">
    <source>
        <dbReference type="ARBA" id="ARBA00022827"/>
    </source>
</evidence>
<comment type="catalytic activity">
    <reaction evidence="11">
        <text>a quinone + NADH + H(+) = a quinol + NAD(+)</text>
        <dbReference type="Rhea" id="RHEA:46160"/>
        <dbReference type="ChEBI" id="CHEBI:15378"/>
        <dbReference type="ChEBI" id="CHEBI:24646"/>
        <dbReference type="ChEBI" id="CHEBI:57540"/>
        <dbReference type="ChEBI" id="CHEBI:57945"/>
        <dbReference type="ChEBI" id="CHEBI:132124"/>
        <dbReference type="EC" id="1.6.5.9"/>
    </reaction>
</comment>
<evidence type="ECO:0000256" key="10">
    <source>
        <dbReference type="ARBA" id="ARBA00023027"/>
    </source>
</evidence>
<evidence type="ECO:0000256" key="4">
    <source>
        <dbReference type="ARBA" id="ARBA00022630"/>
    </source>
</evidence>
<dbReference type="AlphaFoldDB" id="A0A443PJ98"/>
<dbReference type="STRING" id="337451.A0A443PJ98"/>
<dbReference type="EC" id="1.6.5.9" evidence="3"/>
<feature type="domain" description="EF-hand" evidence="13">
    <location>
        <begin position="281"/>
        <end position="316"/>
    </location>
</feature>
<dbReference type="SMART" id="SM00054">
    <property type="entry name" value="EFh"/>
    <property type="match status" value="1"/>
</dbReference>
<dbReference type="Pfam" id="PF22366">
    <property type="entry name" value="NDH2_C"/>
    <property type="match status" value="1"/>
</dbReference>
<evidence type="ECO:0000313" key="14">
    <source>
        <dbReference type="EMBL" id="RWR90847.1"/>
    </source>
</evidence>
<keyword evidence="5" id="KW-0496">Mitochondrion</keyword>
<comment type="caution">
    <text evidence="14">The sequence shown here is derived from an EMBL/GenBank/DDBJ whole genome shotgun (WGS) entry which is preliminary data.</text>
</comment>
<keyword evidence="5" id="KW-0999">Mitochondrion inner membrane</keyword>
<dbReference type="EMBL" id="QPKB01000008">
    <property type="protein sequence ID" value="RWR90847.1"/>
    <property type="molecule type" value="Genomic_DNA"/>
</dbReference>
<keyword evidence="8" id="KW-0809">Transit peptide</keyword>
<evidence type="ECO:0000256" key="11">
    <source>
        <dbReference type="ARBA" id="ARBA00047599"/>
    </source>
</evidence>
<organism evidence="14 15">
    <name type="scientific">Cinnamomum micranthum f. kanehirae</name>
    <dbReference type="NCBI Taxonomy" id="337451"/>
    <lineage>
        <taxon>Eukaryota</taxon>
        <taxon>Viridiplantae</taxon>
        <taxon>Streptophyta</taxon>
        <taxon>Embryophyta</taxon>
        <taxon>Tracheophyta</taxon>
        <taxon>Spermatophyta</taxon>
        <taxon>Magnoliopsida</taxon>
        <taxon>Magnoliidae</taxon>
        <taxon>Laurales</taxon>
        <taxon>Lauraceae</taxon>
        <taxon>Cinnamomum</taxon>
    </lineage>
</organism>
<dbReference type="FunFam" id="3.50.50.100:FF:000008">
    <property type="entry name" value="External alternative NAD(P)H-ubiquinone oxidoreductase B1, mitochondrial"/>
    <property type="match status" value="1"/>
</dbReference>
<proteinExistence type="inferred from homology"/>
<dbReference type="PROSITE" id="PS00018">
    <property type="entry name" value="EF_HAND_1"/>
    <property type="match status" value="1"/>
</dbReference>
<dbReference type="Pfam" id="PF07992">
    <property type="entry name" value="Pyr_redox_2"/>
    <property type="match status" value="1"/>
</dbReference>
<dbReference type="PANTHER" id="PTHR43706">
    <property type="entry name" value="NADH DEHYDROGENASE"/>
    <property type="match status" value="1"/>
</dbReference>
<dbReference type="Gene3D" id="3.50.50.100">
    <property type="match status" value="2"/>
</dbReference>
<evidence type="ECO:0000259" key="13">
    <source>
        <dbReference type="PROSITE" id="PS50222"/>
    </source>
</evidence>
<dbReference type="InterPro" id="IPR023753">
    <property type="entry name" value="FAD/NAD-binding_dom"/>
</dbReference>
<sequence>MERKGDDGNLTLITQTRDAGGSPRNYFAFHPLLPQVSQLVLWKHAVLLSQFKKWVIIEFWEAECIKIDAANKKFSVGLIMIKNQKRMKNFLWIMITWQIHLNTPGVTENCHFLKRMLRIRRMLWICFERASLPNLSDEERNKQLLQVCNCWWRSKLGVEFAAELHDFVHEDLAELFDKRIGSFAEKKFQRDGIEVKTGYMVVSVSDKAITMKGRPNGEISSIPYGMVVWSTGIGTRPVIMDFMKQIGQTNRRVLGTDEWLRVEGCDGVYALGDCASILQRKVMEDISAIFNLADEDKSGTLTVEEFQAVIDDICERYPQVELYLKAQKMRNAVDLLNLSTGDDKDGSKELDIEGFKQALSPVDSHLKLLPATAQVAAQEGAYLARCFNRMKECEENPEGPPRFRGTGRHRFRPFRYKHFGQFAPLGGEQAAAELPGDWISIGYSTQWLWYSVYASKQVSWRTRILVISDWTRRFIFGRDTSGI</sequence>
<evidence type="ECO:0000256" key="1">
    <source>
        <dbReference type="ARBA" id="ARBA00004137"/>
    </source>
</evidence>
<dbReference type="SUPFAM" id="SSF51905">
    <property type="entry name" value="FAD/NAD(P)-binding domain"/>
    <property type="match status" value="1"/>
</dbReference>
<keyword evidence="5" id="KW-0472">Membrane</keyword>
<keyword evidence="6" id="KW-0274">FAD</keyword>
<evidence type="ECO:0000256" key="8">
    <source>
        <dbReference type="ARBA" id="ARBA00022946"/>
    </source>
</evidence>
<reference evidence="14 15" key="1">
    <citation type="journal article" date="2019" name="Nat. Plants">
        <title>Stout camphor tree genome fills gaps in understanding of flowering plant genome evolution.</title>
        <authorList>
            <person name="Chaw S.M."/>
            <person name="Liu Y.C."/>
            <person name="Wu Y.W."/>
            <person name="Wang H.Y."/>
            <person name="Lin C.I."/>
            <person name="Wu C.S."/>
            <person name="Ke H.M."/>
            <person name="Chang L.Y."/>
            <person name="Hsu C.Y."/>
            <person name="Yang H.T."/>
            <person name="Sudianto E."/>
            <person name="Hsu M.H."/>
            <person name="Wu K.P."/>
            <person name="Wang L.N."/>
            <person name="Leebens-Mack J.H."/>
            <person name="Tsai I.J."/>
        </authorList>
    </citation>
    <scope>NUCLEOTIDE SEQUENCE [LARGE SCALE GENOMIC DNA]</scope>
    <source>
        <strain evidence="15">cv. Chaw 1501</strain>
        <tissue evidence="14">Young leaves</tissue>
    </source>
</reference>
<dbReference type="Proteomes" id="UP000283530">
    <property type="component" value="Unassembled WGS sequence"/>
</dbReference>
<dbReference type="InterPro" id="IPR045024">
    <property type="entry name" value="NDH-2"/>
</dbReference>
<evidence type="ECO:0000256" key="12">
    <source>
        <dbReference type="ARBA" id="ARBA00049010"/>
    </source>
</evidence>
<evidence type="ECO:0000256" key="7">
    <source>
        <dbReference type="ARBA" id="ARBA00022837"/>
    </source>
</evidence>
<evidence type="ECO:0000256" key="5">
    <source>
        <dbReference type="ARBA" id="ARBA00022792"/>
    </source>
</evidence>
<dbReference type="InterPro" id="IPR011992">
    <property type="entry name" value="EF-hand-dom_pair"/>
</dbReference>
<dbReference type="InterPro" id="IPR036188">
    <property type="entry name" value="FAD/NAD-bd_sf"/>
</dbReference>
<evidence type="ECO:0000256" key="9">
    <source>
        <dbReference type="ARBA" id="ARBA00023002"/>
    </source>
</evidence>
<comment type="subcellular location">
    <subcellularLocation>
        <location evidence="1">Mitochondrion inner membrane</location>
        <topology evidence="1">Peripheral membrane protein</topology>
        <orientation evidence="1">Intermembrane side</orientation>
    </subcellularLocation>
</comment>
<evidence type="ECO:0000256" key="3">
    <source>
        <dbReference type="ARBA" id="ARBA00012637"/>
    </source>
</evidence>
<keyword evidence="9" id="KW-0560">Oxidoreductase</keyword>
<comment type="catalytic activity">
    <reaction evidence="12">
        <text>a ubiquinone + NADH + H(+) = a ubiquinol + NAD(+)</text>
        <dbReference type="Rhea" id="RHEA:23152"/>
        <dbReference type="Rhea" id="RHEA-COMP:9565"/>
        <dbReference type="Rhea" id="RHEA-COMP:9566"/>
        <dbReference type="ChEBI" id="CHEBI:15378"/>
        <dbReference type="ChEBI" id="CHEBI:16389"/>
        <dbReference type="ChEBI" id="CHEBI:17976"/>
        <dbReference type="ChEBI" id="CHEBI:57540"/>
        <dbReference type="ChEBI" id="CHEBI:57945"/>
    </reaction>
</comment>
<dbReference type="GO" id="GO:0005743">
    <property type="term" value="C:mitochondrial inner membrane"/>
    <property type="evidence" value="ECO:0007669"/>
    <property type="project" value="UniProtKB-SubCell"/>
</dbReference>
<keyword evidence="7" id="KW-0106">Calcium</keyword>
<name>A0A443PJ98_9MAGN</name>
<accession>A0A443PJ98</accession>
<dbReference type="InterPro" id="IPR054585">
    <property type="entry name" value="NDH2-like_C"/>
</dbReference>
<dbReference type="GO" id="GO:0005509">
    <property type="term" value="F:calcium ion binding"/>
    <property type="evidence" value="ECO:0007669"/>
    <property type="project" value="InterPro"/>
</dbReference>
<evidence type="ECO:0000256" key="2">
    <source>
        <dbReference type="ARBA" id="ARBA00005272"/>
    </source>
</evidence>
<keyword evidence="4" id="KW-0285">Flavoprotein</keyword>